<evidence type="ECO:0000313" key="14">
    <source>
        <dbReference type="Proteomes" id="UP000268162"/>
    </source>
</evidence>
<evidence type="ECO:0000313" key="13">
    <source>
        <dbReference type="EMBL" id="RKP37523.1"/>
    </source>
</evidence>
<evidence type="ECO:0000259" key="12">
    <source>
        <dbReference type="PROSITE" id="PS50157"/>
    </source>
</evidence>
<dbReference type="Pfam" id="PF12171">
    <property type="entry name" value="zf-C2H2_jaz"/>
    <property type="match status" value="1"/>
</dbReference>
<organism evidence="13 14">
    <name type="scientific">Dimargaris cristalligena</name>
    <dbReference type="NCBI Taxonomy" id="215637"/>
    <lineage>
        <taxon>Eukaryota</taxon>
        <taxon>Fungi</taxon>
        <taxon>Fungi incertae sedis</taxon>
        <taxon>Zoopagomycota</taxon>
        <taxon>Kickxellomycotina</taxon>
        <taxon>Dimargaritomycetes</taxon>
        <taxon>Dimargaritales</taxon>
        <taxon>Dimargaritaceae</taxon>
        <taxon>Dimargaris</taxon>
    </lineage>
</organism>
<gene>
    <name evidence="13" type="ORF">BJ085DRAFT_42590</name>
</gene>
<dbReference type="STRING" id="215637.A0A4P9ZVC4"/>
<dbReference type="FunFam" id="3.30.160.60:FF:000299">
    <property type="entry name" value="Zinc finger protein 593"/>
    <property type="match status" value="1"/>
</dbReference>
<comment type="similarity">
    <text evidence="9">Belongs to the ZNF593/BUD20 C2H2-type zinc-finger protein family.</text>
</comment>
<sequence>MTRMRRKRNHHSIRDVKRQARTRCRTKDLDQIQEDLLPQNLAKFQAQAAAVSVKEEDADLPGGGRFYCVECSRHFVDPSTLLIHKKTREHRRRLKELAAGPAYTQKDAEAAAGLATDNGPGRLGPDEFDRS</sequence>
<keyword evidence="5" id="KW-0479">Metal-binding</keyword>
<accession>A0A4P9ZVC4</accession>
<evidence type="ECO:0000256" key="2">
    <source>
        <dbReference type="ARBA" id="ARBA00004496"/>
    </source>
</evidence>
<feature type="region of interest" description="Disordered" evidence="11">
    <location>
        <begin position="98"/>
        <end position="131"/>
    </location>
</feature>
<dbReference type="Gene3D" id="3.30.160.60">
    <property type="entry name" value="Classic Zinc Finger"/>
    <property type="match status" value="1"/>
</dbReference>
<feature type="compositionally biased region" description="Basic residues" evidence="11">
    <location>
        <begin position="1"/>
        <end position="11"/>
    </location>
</feature>
<keyword evidence="6 10" id="KW-0863">Zinc-finger</keyword>
<dbReference type="GO" id="GO:0005634">
    <property type="term" value="C:nucleus"/>
    <property type="evidence" value="ECO:0007669"/>
    <property type="project" value="UniProtKB-SubCell"/>
</dbReference>
<dbReference type="EMBL" id="ML002482">
    <property type="protein sequence ID" value="RKP37523.1"/>
    <property type="molecule type" value="Genomic_DNA"/>
</dbReference>
<dbReference type="AlphaFoldDB" id="A0A4P9ZVC4"/>
<dbReference type="InterPro" id="IPR036236">
    <property type="entry name" value="Znf_C2H2_sf"/>
</dbReference>
<comment type="subcellular location">
    <subcellularLocation>
        <location evidence="2">Cytoplasm</location>
    </subcellularLocation>
    <subcellularLocation>
        <location evidence="1">Nucleus</location>
    </subcellularLocation>
</comment>
<dbReference type="PROSITE" id="PS00028">
    <property type="entry name" value="ZINC_FINGER_C2H2_1"/>
    <property type="match status" value="1"/>
</dbReference>
<dbReference type="GO" id="GO:0008270">
    <property type="term" value="F:zinc ion binding"/>
    <property type="evidence" value="ECO:0007669"/>
    <property type="project" value="UniProtKB-KW"/>
</dbReference>
<reference evidence="14" key="1">
    <citation type="journal article" date="2018" name="Nat. Microbiol.">
        <title>Leveraging single-cell genomics to expand the fungal tree of life.</title>
        <authorList>
            <person name="Ahrendt S.R."/>
            <person name="Quandt C.A."/>
            <person name="Ciobanu D."/>
            <person name="Clum A."/>
            <person name="Salamov A."/>
            <person name="Andreopoulos B."/>
            <person name="Cheng J.F."/>
            <person name="Woyke T."/>
            <person name="Pelin A."/>
            <person name="Henrissat B."/>
            <person name="Reynolds N.K."/>
            <person name="Benny G.L."/>
            <person name="Smith M.E."/>
            <person name="James T.Y."/>
            <person name="Grigoriev I.V."/>
        </authorList>
    </citation>
    <scope>NUCLEOTIDE SEQUENCE [LARGE SCALE GENOMIC DNA]</scope>
    <source>
        <strain evidence="14">RSA 468</strain>
    </source>
</reference>
<evidence type="ECO:0000256" key="5">
    <source>
        <dbReference type="ARBA" id="ARBA00022723"/>
    </source>
</evidence>
<keyword evidence="8" id="KW-0539">Nucleus</keyword>
<dbReference type="InterPro" id="IPR022755">
    <property type="entry name" value="Znf_C2H2_jaz"/>
</dbReference>
<dbReference type="GO" id="GO:0005737">
    <property type="term" value="C:cytoplasm"/>
    <property type="evidence" value="ECO:0007669"/>
    <property type="project" value="UniProtKB-SubCell"/>
</dbReference>
<proteinExistence type="inferred from homology"/>
<evidence type="ECO:0000256" key="9">
    <source>
        <dbReference type="ARBA" id="ARBA00038064"/>
    </source>
</evidence>
<dbReference type="SUPFAM" id="SSF57667">
    <property type="entry name" value="beta-beta-alpha zinc fingers"/>
    <property type="match status" value="1"/>
</dbReference>
<evidence type="ECO:0000256" key="8">
    <source>
        <dbReference type="ARBA" id="ARBA00023242"/>
    </source>
</evidence>
<dbReference type="Proteomes" id="UP000268162">
    <property type="component" value="Unassembled WGS sequence"/>
</dbReference>
<feature type="region of interest" description="Disordered" evidence="11">
    <location>
        <begin position="1"/>
        <end position="21"/>
    </location>
</feature>
<keyword evidence="4" id="KW-0690">Ribosome biogenesis</keyword>
<name>A0A4P9ZVC4_9FUNG</name>
<dbReference type="PANTHER" id="PTHR46095:SF1">
    <property type="entry name" value="ZINC FINGER PROTEIN 593"/>
    <property type="match status" value="1"/>
</dbReference>
<dbReference type="InterPro" id="IPR013087">
    <property type="entry name" value="Znf_C2H2_type"/>
</dbReference>
<keyword evidence="7" id="KW-0862">Zinc</keyword>
<dbReference type="GO" id="GO:0042254">
    <property type="term" value="P:ribosome biogenesis"/>
    <property type="evidence" value="ECO:0007669"/>
    <property type="project" value="UniProtKB-KW"/>
</dbReference>
<dbReference type="InterPro" id="IPR051879">
    <property type="entry name" value="C2H2-ZF_Maturation_Protein"/>
</dbReference>
<evidence type="ECO:0000256" key="1">
    <source>
        <dbReference type="ARBA" id="ARBA00004123"/>
    </source>
</evidence>
<dbReference type="GO" id="GO:0043021">
    <property type="term" value="F:ribonucleoprotein complex binding"/>
    <property type="evidence" value="ECO:0007669"/>
    <property type="project" value="UniProtKB-ARBA"/>
</dbReference>
<evidence type="ECO:0000256" key="11">
    <source>
        <dbReference type="SAM" id="MobiDB-lite"/>
    </source>
</evidence>
<protein>
    <recommendedName>
        <fullName evidence="12">C2H2-type domain-containing protein</fullName>
    </recommendedName>
</protein>
<evidence type="ECO:0000256" key="7">
    <source>
        <dbReference type="ARBA" id="ARBA00022833"/>
    </source>
</evidence>
<evidence type="ECO:0000256" key="6">
    <source>
        <dbReference type="ARBA" id="ARBA00022771"/>
    </source>
</evidence>
<evidence type="ECO:0000256" key="4">
    <source>
        <dbReference type="ARBA" id="ARBA00022517"/>
    </source>
</evidence>
<keyword evidence="14" id="KW-1185">Reference proteome</keyword>
<dbReference type="PROSITE" id="PS50157">
    <property type="entry name" value="ZINC_FINGER_C2H2_2"/>
    <property type="match status" value="1"/>
</dbReference>
<keyword evidence="3" id="KW-0963">Cytoplasm</keyword>
<evidence type="ECO:0000256" key="3">
    <source>
        <dbReference type="ARBA" id="ARBA00022490"/>
    </source>
</evidence>
<feature type="domain" description="C2H2-type" evidence="12">
    <location>
        <begin position="66"/>
        <end position="95"/>
    </location>
</feature>
<evidence type="ECO:0000256" key="10">
    <source>
        <dbReference type="PROSITE-ProRule" id="PRU00042"/>
    </source>
</evidence>
<dbReference type="PANTHER" id="PTHR46095">
    <property type="entry name" value="ZINC FINGER PROTEIN 593"/>
    <property type="match status" value="1"/>
</dbReference>